<organism evidence="9 10">
    <name type="scientific">Candidatus Dojkabacteria bacterium</name>
    <dbReference type="NCBI Taxonomy" id="2099670"/>
    <lineage>
        <taxon>Bacteria</taxon>
        <taxon>Candidatus Dojkabacteria</taxon>
    </lineage>
</organism>
<evidence type="ECO:0000256" key="4">
    <source>
        <dbReference type="ARBA" id="ARBA00022801"/>
    </source>
</evidence>
<accession>A0A952AKX6</accession>
<evidence type="ECO:0000256" key="6">
    <source>
        <dbReference type="ARBA" id="ARBA00023136"/>
    </source>
</evidence>
<dbReference type="Proteomes" id="UP000781173">
    <property type="component" value="Unassembled WGS sequence"/>
</dbReference>
<dbReference type="InterPro" id="IPR050925">
    <property type="entry name" value="Rhomboid_protease_S54"/>
</dbReference>
<keyword evidence="6 7" id="KW-0472">Membrane</keyword>
<proteinExistence type="inferred from homology"/>
<reference evidence="9" key="1">
    <citation type="journal article" date="2022" name="ISME J.">
        <title>A general approach to explore prokaryotic protein glycosylation reveals the unique surface layer modulation of an anammox bacterium.</title>
        <authorList>
            <person name="Pabst M."/>
            <person name="Grouzdev D.S."/>
            <person name="Lawson C.E."/>
            <person name="Kleikamp H.B.C."/>
            <person name="de Ram C."/>
            <person name="Louwen R."/>
            <person name="Lin Y.M."/>
            <person name="Lucker S."/>
            <person name="van Loosdrecht M.C.M."/>
            <person name="Laureni M."/>
        </authorList>
    </citation>
    <scope>NUCLEOTIDE SEQUENCE</scope>
    <source>
        <strain evidence="9">BROCD043</strain>
    </source>
</reference>
<feature type="transmembrane region" description="Helical" evidence="7">
    <location>
        <begin position="131"/>
        <end position="153"/>
    </location>
</feature>
<feature type="transmembrane region" description="Helical" evidence="7">
    <location>
        <begin position="198"/>
        <end position="216"/>
    </location>
</feature>
<comment type="similarity">
    <text evidence="2">Belongs to the peptidase S54 family.</text>
</comment>
<feature type="transmembrane region" description="Helical" evidence="7">
    <location>
        <begin position="165"/>
        <end position="186"/>
    </location>
</feature>
<dbReference type="GO" id="GO:0006508">
    <property type="term" value="P:proteolysis"/>
    <property type="evidence" value="ECO:0007669"/>
    <property type="project" value="UniProtKB-KW"/>
</dbReference>
<evidence type="ECO:0000256" key="5">
    <source>
        <dbReference type="ARBA" id="ARBA00022989"/>
    </source>
</evidence>
<keyword evidence="5 7" id="KW-1133">Transmembrane helix</keyword>
<feature type="transmembrane region" description="Helical" evidence="7">
    <location>
        <begin position="228"/>
        <end position="251"/>
    </location>
</feature>
<name>A0A952AKX6_9BACT</name>
<evidence type="ECO:0000256" key="2">
    <source>
        <dbReference type="ARBA" id="ARBA00009045"/>
    </source>
</evidence>
<dbReference type="AlphaFoldDB" id="A0A952AKX6"/>
<dbReference type="Pfam" id="PF01694">
    <property type="entry name" value="Rhomboid"/>
    <property type="match status" value="1"/>
</dbReference>
<protein>
    <submittedName>
        <fullName evidence="9">Rhomboid family intramembrane serine protease</fullName>
    </submittedName>
</protein>
<keyword evidence="4" id="KW-0378">Hydrolase</keyword>
<feature type="transmembrane region" description="Helical" evidence="7">
    <location>
        <begin position="12"/>
        <end position="33"/>
    </location>
</feature>
<evidence type="ECO:0000313" key="9">
    <source>
        <dbReference type="EMBL" id="MBW7953922.1"/>
    </source>
</evidence>
<feature type="transmembrane region" description="Helical" evidence="7">
    <location>
        <begin position="65"/>
        <end position="89"/>
    </location>
</feature>
<dbReference type="GO" id="GO:0004252">
    <property type="term" value="F:serine-type endopeptidase activity"/>
    <property type="evidence" value="ECO:0007669"/>
    <property type="project" value="InterPro"/>
</dbReference>
<comment type="caution">
    <text evidence="9">The sequence shown here is derived from an EMBL/GenBank/DDBJ whole genome shotgun (WGS) entry which is preliminary data.</text>
</comment>
<dbReference type="InterPro" id="IPR035952">
    <property type="entry name" value="Rhomboid-like_sf"/>
</dbReference>
<keyword evidence="9" id="KW-0645">Protease</keyword>
<dbReference type="EMBL" id="JACFOF010000010">
    <property type="protein sequence ID" value="MBW7953922.1"/>
    <property type="molecule type" value="Genomic_DNA"/>
</dbReference>
<dbReference type="Gene3D" id="1.20.1540.10">
    <property type="entry name" value="Rhomboid-like"/>
    <property type="match status" value="1"/>
</dbReference>
<dbReference type="InterPro" id="IPR022764">
    <property type="entry name" value="Peptidase_S54_rhomboid_dom"/>
</dbReference>
<feature type="transmembrane region" description="Helical" evidence="7">
    <location>
        <begin position="101"/>
        <end position="125"/>
    </location>
</feature>
<dbReference type="GO" id="GO:0016020">
    <property type="term" value="C:membrane"/>
    <property type="evidence" value="ECO:0007669"/>
    <property type="project" value="UniProtKB-SubCell"/>
</dbReference>
<dbReference type="PANTHER" id="PTHR43731">
    <property type="entry name" value="RHOMBOID PROTEASE"/>
    <property type="match status" value="1"/>
</dbReference>
<dbReference type="SUPFAM" id="SSF144091">
    <property type="entry name" value="Rhomboid-like"/>
    <property type="match status" value="1"/>
</dbReference>
<dbReference type="PANTHER" id="PTHR43731:SF14">
    <property type="entry name" value="PRESENILIN-ASSOCIATED RHOMBOID-LIKE PROTEIN, MITOCHONDRIAL"/>
    <property type="match status" value="1"/>
</dbReference>
<evidence type="ECO:0000256" key="3">
    <source>
        <dbReference type="ARBA" id="ARBA00022692"/>
    </source>
</evidence>
<evidence type="ECO:0000259" key="8">
    <source>
        <dbReference type="Pfam" id="PF01694"/>
    </source>
</evidence>
<evidence type="ECO:0000256" key="7">
    <source>
        <dbReference type="SAM" id="Phobius"/>
    </source>
</evidence>
<keyword evidence="3 7" id="KW-0812">Transmembrane</keyword>
<feature type="domain" description="Peptidase S54 rhomboid" evidence="8">
    <location>
        <begin position="60"/>
        <end position="215"/>
    </location>
</feature>
<sequence length="253" mass="27551">MSSFVSNIKITHVLVAINIIVYILTVAFSFFFWGNTNVFSSDTRTLYIFGAEHLPSILSGQVWRLVLPAFLHGSLIHLALNMYVLFGLGEAIEIFYGRRKLLAVYVLSAFFGSIASVVVSLVGAFSTGGAITVYPISVGASGAVFGLIGLLLGNSYKNDDYNPRIPVNVSGLWFFVIINLMFGFGFNVVGSDFSINNAAHIGGLLSGIVLGLLFSTKNNFYQGKISKIIESFLVAFSVVLVIFSIVLHIFFFN</sequence>
<evidence type="ECO:0000313" key="10">
    <source>
        <dbReference type="Proteomes" id="UP000781173"/>
    </source>
</evidence>
<evidence type="ECO:0000256" key="1">
    <source>
        <dbReference type="ARBA" id="ARBA00004141"/>
    </source>
</evidence>
<gene>
    <name evidence="9" type="ORF">H3C67_03980</name>
</gene>
<comment type="subcellular location">
    <subcellularLocation>
        <location evidence="1">Membrane</location>
        <topology evidence="1">Multi-pass membrane protein</topology>
    </subcellularLocation>
</comment>